<feature type="chain" id="PRO_5004915965" evidence="1">
    <location>
        <begin position="20"/>
        <end position="290"/>
    </location>
</feature>
<dbReference type="EMBL" id="AP014548">
    <property type="protein sequence ID" value="BAO55714.1"/>
    <property type="molecule type" value="Genomic_DNA"/>
</dbReference>
<dbReference type="KEGG" id="nmf:NMS_1705"/>
<keyword evidence="1" id="KW-0732">Signal</keyword>
<feature type="signal peptide" evidence="1">
    <location>
        <begin position="1"/>
        <end position="19"/>
    </location>
</feature>
<dbReference type="AlphaFoldDB" id="W8VQK6"/>
<proteinExistence type="predicted"/>
<accession>W8VQK6</accession>
<dbReference type="InterPro" id="IPR008969">
    <property type="entry name" value="CarboxyPept-like_regulatory"/>
</dbReference>
<organism evidence="2 3">
    <name type="scientific">Nonlabens marinus S1-08</name>
    <dbReference type="NCBI Taxonomy" id="1454201"/>
    <lineage>
        <taxon>Bacteria</taxon>
        <taxon>Pseudomonadati</taxon>
        <taxon>Bacteroidota</taxon>
        <taxon>Flavobacteriia</taxon>
        <taxon>Flavobacteriales</taxon>
        <taxon>Flavobacteriaceae</taxon>
        <taxon>Nonlabens</taxon>
    </lineage>
</organism>
<protein>
    <submittedName>
        <fullName evidence="2">TonB-dependent receptor</fullName>
    </submittedName>
</protein>
<dbReference type="HOGENOM" id="CLU_959197_0_0_10"/>
<keyword evidence="2" id="KW-0675">Receptor</keyword>
<dbReference type="OrthoDB" id="1144164at2"/>
<dbReference type="Proteomes" id="UP000031760">
    <property type="component" value="Chromosome"/>
</dbReference>
<evidence type="ECO:0000313" key="3">
    <source>
        <dbReference type="Proteomes" id="UP000031760"/>
    </source>
</evidence>
<evidence type="ECO:0000256" key="1">
    <source>
        <dbReference type="SAM" id="SignalP"/>
    </source>
</evidence>
<dbReference type="RefSeq" id="WP_041496268.1">
    <property type="nucleotide sequence ID" value="NZ_AP014548.1"/>
</dbReference>
<dbReference type="Gene3D" id="2.60.40.1120">
    <property type="entry name" value="Carboxypeptidase-like, regulatory domain"/>
    <property type="match status" value="1"/>
</dbReference>
<reference evidence="2 3" key="1">
    <citation type="journal article" date="2014" name="Proc. Natl. Acad. Sci. U.S.A.">
        <title>Functional characterization of flavobacteria rhodopsins reveals a unique class of light-driven chloride pump in bacteria.</title>
        <authorList>
            <person name="Yoshizawa S."/>
            <person name="Kumagai Y."/>
            <person name="Kim H."/>
            <person name="Ogura Y."/>
            <person name="Hayashi T."/>
            <person name="Iwasaki W."/>
            <person name="DeLong E.F."/>
            <person name="Kogure K."/>
        </authorList>
    </citation>
    <scope>NUCLEOTIDE SEQUENCE [LARGE SCALE GENOMIC DNA]</scope>
    <source>
        <strain evidence="2 3">S1-08</strain>
    </source>
</reference>
<evidence type="ECO:0000313" key="2">
    <source>
        <dbReference type="EMBL" id="BAO55714.1"/>
    </source>
</evidence>
<dbReference type="STRING" id="1454201.NMS_1705"/>
<gene>
    <name evidence="2" type="ORF">NMS_1705</name>
</gene>
<keyword evidence="3" id="KW-1185">Reference proteome</keyword>
<dbReference type="SUPFAM" id="SSF49464">
    <property type="entry name" value="Carboxypeptidase regulatory domain-like"/>
    <property type="match status" value="1"/>
</dbReference>
<name>W8VQK6_9FLAO</name>
<sequence length="290" mass="33221">MLKKPFFLTILLICIGQWAACQNSITGKITDIDDEPILGVTIKNLKTEEKATSDFDGNYSIHAQPTDTLLFKFSGYESRSIEVSDSNVIDVELKVNEDLVVIHSHHNLYKISPHYGINYNTYGFTFQNLYDQIPGGLNATLAYSTDFNRNKNAIIQLQKYIQLNAPIYLSLIGTFEKAAFNGNQYFSYKVKSRITLKNSSAYKLGTLSVIVGHLNYNGDQRTNNIGFGLGYSNYFLGGFEISTDFIYWNQLHEFNSRASYYFRRWKPYVSYKHVGKYEEFQIGIGYTFVL</sequence>
<dbReference type="Pfam" id="PF13715">
    <property type="entry name" value="CarbopepD_reg_2"/>
    <property type="match status" value="1"/>
</dbReference>